<dbReference type="InterPro" id="IPR019994">
    <property type="entry name" value="Lipid-A-disac_synthase-rel_put"/>
</dbReference>
<dbReference type="SUPFAM" id="SSF53756">
    <property type="entry name" value="UDP-Glycosyltransferase/glycogen phosphorylase"/>
    <property type="match status" value="1"/>
</dbReference>
<proteinExistence type="predicted"/>
<dbReference type="HOGENOM" id="CLU_035659_0_0_3"/>
<evidence type="ECO:0000313" key="2">
    <source>
        <dbReference type="Proteomes" id="UP000008206"/>
    </source>
</evidence>
<reference evidence="2" key="1">
    <citation type="journal article" date="2011" name="MBio">
        <title>Novel metabolic attributes of the genus Cyanothece, comprising a group of unicellular nitrogen-fixing Cyanobacteria.</title>
        <authorList>
            <person name="Bandyopadhyay A."/>
            <person name="Elvitigala T."/>
            <person name="Welsh E."/>
            <person name="Stockel J."/>
            <person name="Liberton M."/>
            <person name="Min H."/>
            <person name="Sherman L.A."/>
            <person name="Pakrasi H.B."/>
        </authorList>
    </citation>
    <scope>NUCLEOTIDE SEQUENCE [LARGE SCALE GENOMIC DNA]</scope>
    <source>
        <strain evidence="2">PCC 7822</strain>
    </source>
</reference>
<dbReference type="STRING" id="497965.Cyan7822_5237"/>
<dbReference type="Proteomes" id="UP000008206">
    <property type="component" value="Chromosome"/>
</dbReference>
<dbReference type="EMBL" id="CP002198">
    <property type="protein sequence ID" value="ADN17118.1"/>
    <property type="molecule type" value="Genomic_DNA"/>
</dbReference>
<sequence>MVSPDLISMPSSKRILFISNGHGEDTHTAGVIQSLLELCPTIEPAAMSIVGEGKAYRNINVPIIGPTKIMPSGGFTYMNRLLLLKDIQAGLIGLTWQQLQATLKYARGCDFVMATGDTVGQTFAYLTGRPFISFISCLSALYEGHLNLDLLLWHYFKSNRCKAVITRDPYTAENLKSQGLTKVHFGGIPGLDRLKPTGKDLQLKSGLPMIALLPGSRLPEATRNFILQLQFVLEIVKVLPIEKIQFRAALVSSLMSQLDEIAYSQGWQHEQGKLTYSPPGNEPHQPPIAEILCYSDAYSDIVDQCTLVLGMAGLAVDQAVAIGKPIIQVPGCGPQFTYQYAESQTRLLGSSVQTIGTEPATPQILKIAAVRVVETLQDTDYLAACVENGRNRLGPPGASYRIARLVLSYLD</sequence>
<dbReference type="PANTHER" id="PTHR39517:SF1">
    <property type="entry name" value="LIPID-A-DISACCHARIDE SYNTHASE"/>
    <property type="match status" value="1"/>
</dbReference>
<dbReference type="AlphaFoldDB" id="E0U609"/>
<dbReference type="NCBIfam" id="TIGR03492">
    <property type="entry name" value="lipid-A-disaccharide synthase-related protein"/>
    <property type="match status" value="1"/>
</dbReference>
<dbReference type="PANTHER" id="PTHR39517">
    <property type="entry name" value="SLL0192 PROTEIN"/>
    <property type="match status" value="1"/>
</dbReference>
<evidence type="ECO:0008006" key="3">
    <source>
        <dbReference type="Google" id="ProtNLM"/>
    </source>
</evidence>
<keyword evidence="2" id="KW-1185">Reference proteome</keyword>
<dbReference type="eggNOG" id="COG4370">
    <property type="taxonomic scope" value="Bacteria"/>
</dbReference>
<dbReference type="RefSeq" id="WP_013325156.1">
    <property type="nucleotide sequence ID" value="NC_014501.1"/>
</dbReference>
<protein>
    <recommendedName>
        <fullName evidence="3">Lipid-A-disaccharide synthase</fullName>
    </recommendedName>
</protein>
<accession>E0U609</accession>
<gene>
    <name evidence="1" type="ordered locus">Cyan7822_5237</name>
</gene>
<evidence type="ECO:0000313" key="1">
    <source>
        <dbReference type="EMBL" id="ADN17118.1"/>
    </source>
</evidence>
<dbReference type="KEGG" id="cyj:Cyan7822_5237"/>
<organism evidence="1 2">
    <name type="scientific">Gloeothece verrucosa (strain PCC 7822)</name>
    <name type="common">Cyanothece sp. (strain PCC 7822)</name>
    <dbReference type="NCBI Taxonomy" id="497965"/>
    <lineage>
        <taxon>Bacteria</taxon>
        <taxon>Bacillati</taxon>
        <taxon>Cyanobacteriota</taxon>
        <taxon>Cyanophyceae</taxon>
        <taxon>Oscillatoriophycideae</taxon>
        <taxon>Chroococcales</taxon>
        <taxon>Aphanothecaceae</taxon>
        <taxon>Gloeothece</taxon>
        <taxon>Gloeothece verrucosa</taxon>
    </lineage>
</organism>
<name>E0U609_GLOV7</name>